<dbReference type="EMBL" id="BJZO01000014">
    <property type="protein sequence ID" value="GEO80679.1"/>
    <property type="molecule type" value="Genomic_DNA"/>
</dbReference>
<dbReference type="CDD" id="cd02440">
    <property type="entry name" value="AdoMet_MTases"/>
    <property type="match status" value="1"/>
</dbReference>
<comment type="caution">
    <text evidence="4">The sequence shown here is derived from an EMBL/GenBank/DDBJ whole genome shotgun (WGS) entry which is preliminary data.</text>
</comment>
<dbReference type="SUPFAM" id="SSF53335">
    <property type="entry name" value="S-adenosyl-L-methionine-dependent methyltransferases"/>
    <property type="match status" value="1"/>
</dbReference>
<dbReference type="GO" id="GO:0032259">
    <property type="term" value="P:methylation"/>
    <property type="evidence" value="ECO:0007669"/>
    <property type="project" value="UniProtKB-KW"/>
</dbReference>
<reference evidence="4 5" key="1">
    <citation type="submission" date="2019-07" db="EMBL/GenBank/DDBJ databases">
        <title>Whole genome shotgun sequence of Rhodospirillum oryzae NBRC 107573.</title>
        <authorList>
            <person name="Hosoyama A."/>
            <person name="Uohara A."/>
            <person name="Ohji S."/>
            <person name="Ichikawa N."/>
        </authorList>
    </citation>
    <scope>NUCLEOTIDE SEQUENCE [LARGE SCALE GENOMIC DNA]</scope>
    <source>
        <strain evidence="4 5">NBRC 107573</strain>
    </source>
</reference>
<proteinExistence type="predicted"/>
<dbReference type="RefSeq" id="WP_170244955.1">
    <property type="nucleotide sequence ID" value="NZ_BJZO01000014.1"/>
</dbReference>
<evidence type="ECO:0000256" key="2">
    <source>
        <dbReference type="ARBA" id="ARBA00022679"/>
    </source>
</evidence>
<sequence>MDAWDPELSDRYEGPRLRSVHDLLERVPLNAPLRVIDLGCGTGEGTRLLARRFTEARITAVEAQAVALEHARLQGDEGGRIDYIQADPARWSPESKVDLVHSSGALQRLDAHEALLPRLLDTLAPWGVLALQMPHNFDEPSHRCITESVRAGPWRDQLEPLLAPVPVAPAVTYSRLLAPRVQFLDLWETVYHHRMRGPDPIADWARTTALRPFLARLTDAPWRERFFADFTTRMARAYPEDGTGHVLFAFRRLFIVAQGPIA</sequence>
<evidence type="ECO:0000259" key="3">
    <source>
        <dbReference type="Pfam" id="PF13649"/>
    </source>
</evidence>
<gene>
    <name evidence="4" type="primary">tam</name>
    <name evidence="4" type="ORF">ROR02_08100</name>
</gene>
<evidence type="ECO:0000313" key="5">
    <source>
        <dbReference type="Proteomes" id="UP000321567"/>
    </source>
</evidence>
<dbReference type="PANTHER" id="PTHR43861">
    <property type="entry name" value="TRANS-ACONITATE 2-METHYLTRANSFERASE-RELATED"/>
    <property type="match status" value="1"/>
</dbReference>
<dbReference type="Pfam" id="PF13649">
    <property type="entry name" value="Methyltransf_25"/>
    <property type="match status" value="1"/>
</dbReference>
<keyword evidence="2 4" id="KW-0808">Transferase</keyword>
<organism evidence="4 5">
    <name type="scientific">Pararhodospirillum oryzae</name>
    <dbReference type="NCBI Taxonomy" id="478448"/>
    <lineage>
        <taxon>Bacteria</taxon>
        <taxon>Pseudomonadati</taxon>
        <taxon>Pseudomonadota</taxon>
        <taxon>Alphaproteobacteria</taxon>
        <taxon>Rhodospirillales</taxon>
        <taxon>Rhodospirillaceae</taxon>
        <taxon>Pararhodospirillum</taxon>
    </lineage>
</organism>
<dbReference type="InterPro" id="IPR029063">
    <property type="entry name" value="SAM-dependent_MTases_sf"/>
</dbReference>
<dbReference type="GO" id="GO:0030798">
    <property type="term" value="F:trans-aconitate 2-methyltransferase activity"/>
    <property type="evidence" value="ECO:0007669"/>
    <property type="project" value="InterPro"/>
</dbReference>
<dbReference type="InterPro" id="IPR041698">
    <property type="entry name" value="Methyltransf_25"/>
</dbReference>
<protein>
    <submittedName>
        <fullName evidence="4">Trans-aconitate 2-methyltransferase</fullName>
    </submittedName>
</protein>
<dbReference type="PANTHER" id="PTHR43861:SF1">
    <property type="entry name" value="TRANS-ACONITATE 2-METHYLTRANSFERASE"/>
    <property type="match status" value="1"/>
</dbReference>
<dbReference type="Gene3D" id="3.40.50.150">
    <property type="entry name" value="Vaccinia Virus protein VP39"/>
    <property type="match status" value="1"/>
</dbReference>
<feature type="domain" description="Methyltransferase" evidence="3">
    <location>
        <begin position="35"/>
        <end position="127"/>
    </location>
</feature>
<dbReference type="Proteomes" id="UP000321567">
    <property type="component" value="Unassembled WGS sequence"/>
</dbReference>
<keyword evidence="5" id="KW-1185">Reference proteome</keyword>
<dbReference type="AlphaFoldDB" id="A0A512H5D6"/>
<evidence type="ECO:0000256" key="1">
    <source>
        <dbReference type="ARBA" id="ARBA00022603"/>
    </source>
</evidence>
<keyword evidence="1 4" id="KW-0489">Methyltransferase</keyword>
<dbReference type="Gene3D" id="1.10.150.290">
    <property type="entry name" value="S-adenosyl-L-methionine-dependent methyltransferases"/>
    <property type="match status" value="1"/>
</dbReference>
<name>A0A512H5D6_9PROT</name>
<accession>A0A512H5D6</accession>
<dbReference type="InterPro" id="IPR023149">
    <property type="entry name" value="Trans_acon_MeTrfase_C"/>
</dbReference>
<evidence type="ECO:0000313" key="4">
    <source>
        <dbReference type="EMBL" id="GEO80679.1"/>
    </source>
</evidence>